<dbReference type="SUPFAM" id="SSF82689">
    <property type="entry name" value="Mechanosensitive channel protein MscS (YggB), C-terminal domain"/>
    <property type="match status" value="1"/>
</dbReference>
<dbReference type="Gene3D" id="1.10.287.1260">
    <property type="match status" value="1"/>
</dbReference>
<evidence type="ECO:0000256" key="6">
    <source>
        <dbReference type="SAM" id="Phobius"/>
    </source>
</evidence>
<dbReference type="Pfam" id="PF00924">
    <property type="entry name" value="MS_channel_2nd"/>
    <property type="match status" value="1"/>
</dbReference>
<comment type="subcellular location">
    <subcellularLocation>
        <location evidence="1">Cell membrane</location>
        <topology evidence="1">Multi-pass membrane protein</topology>
    </subcellularLocation>
</comment>
<dbReference type="InterPro" id="IPR023408">
    <property type="entry name" value="MscS_beta-dom_sf"/>
</dbReference>
<evidence type="ECO:0000256" key="3">
    <source>
        <dbReference type="ARBA" id="ARBA00022692"/>
    </source>
</evidence>
<comment type="caution">
    <text evidence="8">The sequence shown here is derived from an EMBL/GenBank/DDBJ whole genome shotgun (WGS) entry which is preliminary data.</text>
</comment>
<dbReference type="RefSeq" id="WP_220339467.1">
    <property type="nucleotide sequence ID" value="NZ_JAEUAX010000004.1"/>
</dbReference>
<keyword evidence="9" id="KW-1185">Reference proteome</keyword>
<evidence type="ECO:0000313" key="8">
    <source>
        <dbReference type="EMBL" id="MBW9110047.1"/>
    </source>
</evidence>
<feature type="transmembrane region" description="Helical" evidence="6">
    <location>
        <begin position="82"/>
        <end position="101"/>
    </location>
</feature>
<dbReference type="InterPro" id="IPR006685">
    <property type="entry name" value="MscS_channel_2nd"/>
</dbReference>
<keyword evidence="5 6" id="KW-0472">Membrane</keyword>
<proteinExistence type="predicted"/>
<evidence type="ECO:0000256" key="2">
    <source>
        <dbReference type="ARBA" id="ARBA00022475"/>
    </source>
</evidence>
<protein>
    <submittedName>
        <fullName evidence="8">Mechanosensitive ion channel</fullName>
    </submittedName>
</protein>
<dbReference type="PANTHER" id="PTHR30221">
    <property type="entry name" value="SMALL-CONDUCTANCE MECHANOSENSITIVE CHANNEL"/>
    <property type="match status" value="1"/>
</dbReference>
<dbReference type="Gene3D" id="2.30.30.60">
    <property type="match status" value="1"/>
</dbReference>
<evidence type="ECO:0000313" key="9">
    <source>
        <dbReference type="Proteomes" id="UP000777440"/>
    </source>
</evidence>
<organism evidence="8 9">
    <name type="scientific">Microbacterium ureisolvens</name>
    <dbReference type="NCBI Taxonomy" id="2781186"/>
    <lineage>
        <taxon>Bacteria</taxon>
        <taxon>Bacillati</taxon>
        <taxon>Actinomycetota</taxon>
        <taxon>Actinomycetes</taxon>
        <taxon>Micrococcales</taxon>
        <taxon>Microbacteriaceae</taxon>
        <taxon>Microbacterium</taxon>
    </lineage>
</organism>
<keyword evidence="2" id="KW-1003">Cell membrane</keyword>
<dbReference type="InterPro" id="IPR010920">
    <property type="entry name" value="LSM_dom_sf"/>
</dbReference>
<name>A0ABS7HXE2_9MICO</name>
<dbReference type="PANTHER" id="PTHR30221:SF1">
    <property type="entry name" value="SMALL-CONDUCTANCE MECHANOSENSITIVE CHANNEL"/>
    <property type="match status" value="1"/>
</dbReference>
<gene>
    <name evidence="8" type="ORF">JNB61_09720</name>
</gene>
<feature type="transmembrane region" description="Helical" evidence="6">
    <location>
        <begin position="12"/>
        <end position="33"/>
    </location>
</feature>
<evidence type="ECO:0000256" key="1">
    <source>
        <dbReference type="ARBA" id="ARBA00004651"/>
    </source>
</evidence>
<dbReference type="Proteomes" id="UP000777440">
    <property type="component" value="Unassembled WGS sequence"/>
</dbReference>
<dbReference type="SUPFAM" id="SSF50182">
    <property type="entry name" value="Sm-like ribonucleoproteins"/>
    <property type="match status" value="1"/>
</dbReference>
<reference evidence="8 9" key="1">
    <citation type="journal article" date="2021" name="MBio">
        <title>Poor Competitiveness of Bradyrhizobium in Pigeon Pea Root Colonization in Indian Soils.</title>
        <authorList>
            <person name="Chalasani D."/>
            <person name="Basu A."/>
            <person name="Pullabhotla S.V.S.R.N."/>
            <person name="Jorrin B."/>
            <person name="Neal A.L."/>
            <person name="Poole P.S."/>
            <person name="Podile A.R."/>
            <person name="Tkacz A."/>
        </authorList>
    </citation>
    <scope>NUCLEOTIDE SEQUENCE [LARGE SCALE GENOMIC DNA]</scope>
    <source>
        <strain evidence="8 9">HU12</strain>
    </source>
</reference>
<evidence type="ECO:0000259" key="7">
    <source>
        <dbReference type="Pfam" id="PF00924"/>
    </source>
</evidence>
<keyword evidence="3 6" id="KW-0812">Transmembrane</keyword>
<sequence>MDFSQFLSTPITWWQVLWAIVALLAGWIASRIAKRTVTDLMRHVPTATPAATRFAARFAQYTLLLVGFGLALAFLGANVQPVLAVVIVLVVVAALVLRGVADNFAASVLIATRKPVMVGEEITVEGPDGKPLTGTVIELNSRAVVFATPDGRTAHVPNSKLLAETLVNNSRHGGRRSEVQVRVERSGTAVDEVVGALVESAAAVEGVHADPAAGVLVTAVSATRITGRVLFWHDAAQGLAVTSDVVTALTAGLAQHGWSSTVTSEAVAPPLVPGDPV</sequence>
<dbReference type="InterPro" id="IPR045275">
    <property type="entry name" value="MscS_archaea/bacteria_type"/>
</dbReference>
<evidence type="ECO:0000256" key="5">
    <source>
        <dbReference type="ARBA" id="ARBA00023136"/>
    </source>
</evidence>
<evidence type="ECO:0000256" key="4">
    <source>
        <dbReference type="ARBA" id="ARBA00022989"/>
    </source>
</evidence>
<feature type="transmembrane region" description="Helical" evidence="6">
    <location>
        <begin position="54"/>
        <end position="76"/>
    </location>
</feature>
<accession>A0ABS7HXE2</accession>
<dbReference type="EMBL" id="JAEUAX010000004">
    <property type="protein sequence ID" value="MBW9110047.1"/>
    <property type="molecule type" value="Genomic_DNA"/>
</dbReference>
<feature type="domain" description="Mechanosensitive ion channel MscS" evidence="7">
    <location>
        <begin position="100"/>
        <end position="171"/>
    </location>
</feature>
<dbReference type="InterPro" id="IPR011066">
    <property type="entry name" value="MscS_channel_C_sf"/>
</dbReference>
<keyword evidence="4 6" id="KW-1133">Transmembrane helix</keyword>